<dbReference type="PANTHER" id="PTHR43798">
    <property type="entry name" value="MONOACYLGLYCEROL LIPASE"/>
    <property type="match status" value="1"/>
</dbReference>
<dbReference type="KEGG" id="tdn:Suden_1207"/>
<dbReference type="Proteomes" id="UP000002714">
    <property type="component" value="Chromosome"/>
</dbReference>
<dbReference type="InterPro" id="IPR029058">
    <property type="entry name" value="AB_hydrolase_fold"/>
</dbReference>
<dbReference type="PRINTS" id="PR00111">
    <property type="entry name" value="ABHYDROLASE"/>
</dbReference>
<dbReference type="OrthoDB" id="9808398at2"/>
<keyword evidence="4" id="KW-1185">Reference proteome</keyword>
<proteinExistence type="predicted"/>
<dbReference type="ESTHER" id="thidn-q30r96">
    <property type="family name" value="AlphaBeta_hydrolase"/>
</dbReference>
<dbReference type="eggNOG" id="COG0596">
    <property type="taxonomic scope" value="Bacteria"/>
</dbReference>
<dbReference type="HOGENOM" id="CLU_020336_13_2_7"/>
<keyword evidence="1 3" id="KW-0378">Hydrolase</keyword>
<dbReference type="InterPro" id="IPR000073">
    <property type="entry name" value="AB_hydrolase_1"/>
</dbReference>
<dbReference type="Gene3D" id="3.40.50.1820">
    <property type="entry name" value="alpha/beta hydrolase"/>
    <property type="match status" value="1"/>
</dbReference>
<organism evidence="3 4">
    <name type="scientific">Sulfurimonas denitrificans (strain ATCC 33889 / DSM 1251)</name>
    <name type="common">Thiomicrospira denitrificans (strain ATCC 33889 / DSM 1251)</name>
    <dbReference type="NCBI Taxonomy" id="326298"/>
    <lineage>
        <taxon>Bacteria</taxon>
        <taxon>Pseudomonadati</taxon>
        <taxon>Campylobacterota</taxon>
        <taxon>Epsilonproteobacteria</taxon>
        <taxon>Campylobacterales</taxon>
        <taxon>Sulfurimonadaceae</taxon>
        <taxon>Sulfurimonas</taxon>
    </lineage>
</organism>
<dbReference type="SUPFAM" id="SSF53474">
    <property type="entry name" value="alpha/beta-Hydrolases"/>
    <property type="match status" value="1"/>
</dbReference>
<reference evidence="3 4" key="1">
    <citation type="journal article" date="2008" name="Appl. Environ. Microbiol.">
        <title>Genome of the epsilonproteobacterial chemolithoautotroph Sulfurimonas denitrificans.</title>
        <authorList>
            <person name="Sievert S.M."/>
            <person name="Scott K.M."/>
            <person name="Klotz M.G."/>
            <person name="Chain P.S.G."/>
            <person name="Hauser L.J."/>
            <person name="Hemp J."/>
            <person name="Huegler M."/>
            <person name="Land M."/>
            <person name="Lapidus A."/>
            <person name="Larimer F.W."/>
            <person name="Lucas S."/>
            <person name="Malfatti S.A."/>
            <person name="Meyer F."/>
            <person name="Paulsen I.T."/>
            <person name="Ren Q."/>
            <person name="Simon J."/>
            <person name="Bailey K."/>
            <person name="Diaz E."/>
            <person name="Fitzpatrick K.A."/>
            <person name="Glover B."/>
            <person name="Gwatney N."/>
            <person name="Korajkic A."/>
            <person name="Long A."/>
            <person name="Mobberley J.M."/>
            <person name="Pantry S.N."/>
            <person name="Pazder G."/>
            <person name="Peterson S."/>
            <person name="Quintanilla J.D."/>
            <person name="Sprinkle R."/>
            <person name="Stephens J."/>
            <person name="Thomas P."/>
            <person name="Vaughn R."/>
            <person name="Weber M.J."/>
            <person name="Wooten L.L."/>
        </authorList>
    </citation>
    <scope>NUCLEOTIDE SEQUENCE [LARGE SCALE GENOMIC DNA]</scope>
    <source>
        <strain evidence="4">ATCC 33889 / DSM 1251</strain>
    </source>
</reference>
<dbReference type="GO" id="GO:0016020">
    <property type="term" value="C:membrane"/>
    <property type="evidence" value="ECO:0007669"/>
    <property type="project" value="TreeGrafter"/>
</dbReference>
<sequence length="245" mass="27729">MALKSIQFNQHTLEISYEIINPEASVDMIVLHGWGSNKALMKQAFAPYLDAFRHIYIDLPGFGGSTCNLALETKDYARIVELLLIHLNGSKDIVVGHSFGGKVALLLEPSVLVLLSSAGIYRQKSLKVRAKIVLFKFLKLFGLSKFREFFVAEDAKKLSEPMYQTFKNVVDEDFSKEFASYSGKALLCWGRDDTATPLSSAKMIQKLIKDSTLNVYDGDHYFFLHHAKDVSQNIENRFLKTLEHK</sequence>
<accession>Q30R96</accession>
<dbReference type="AlphaFoldDB" id="Q30R96"/>
<dbReference type="InterPro" id="IPR050266">
    <property type="entry name" value="AB_hydrolase_sf"/>
</dbReference>
<evidence type="ECO:0000313" key="3">
    <source>
        <dbReference type="EMBL" id="ABB44485.1"/>
    </source>
</evidence>
<evidence type="ECO:0000259" key="2">
    <source>
        <dbReference type="Pfam" id="PF12697"/>
    </source>
</evidence>
<dbReference type="STRING" id="326298.Suden_1207"/>
<gene>
    <name evidence="3" type="ordered locus">Suden_1207</name>
</gene>
<evidence type="ECO:0000313" key="4">
    <source>
        <dbReference type="Proteomes" id="UP000002714"/>
    </source>
</evidence>
<name>Q30R96_SULDN</name>
<dbReference type="PANTHER" id="PTHR43798:SF31">
    <property type="entry name" value="AB HYDROLASE SUPERFAMILY PROTEIN YCLE"/>
    <property type="match status" value="1"/>
</dbReference>
<protein>
    <submittedName>
        <fullName evidence="3">Alpha/beta hydrolase fold</fullName>
    </submittedName>
</protein>
<feature type="domain" description="AB hydrolase-1" evidence="2">
    <location>
        <begin position="29"/>
        <end position="230"/>
    </location>
</feature>
<dbReference type="GO" id="GO:0016787">
    <property type="term" value="F:hydrolase activity"/>
    <property type="evidence" value="ECO:0007669"/>
    <property type="project" value="UniProtKB-KW"/>
</dbReference>
<dbReference type="EMBL" id="CP000153">
    <property type="protein sequence ID" value="ABB44485.1"/>
    <property type="molecule type" value="Genomic_DNA"/>
</dbReference>
<dbReference type="RefSeq" id="WP_011372837.1">
    <property type="nucleotide sequence ID" value="NC_007575.1"/>
</dbReference>
<evidence type="ECO:0000256" key="1">
    <source>
        <dbReference type="ARBA" id="ARBA00022801"/>
    </source>
</evidence>
<dbReference type="Pfam" id="PF12697">
    <property type="entry name" value="Abhydrolase_6"/>
    <property type="match status" value="1"/>
</dbReference>